<dbReference type="Pfam" id="PF18854">
    <property type="entry name" value="baeRF_family10"/>
    <property type="match status" value="1"/>
</dbReference>
<accession>A0A840P8Z5</accession>
<dbReference type="InterPro" id="IPR041202">
    <property type="entry name" value="BaeRF_family10"/>
</dbReference>
<dbReference type="InterPro" id="IPR042226">
    <property type="entry name" value="eFR1_2_sf"/>
</dbReference>
<dbReference type="AlphaFoldDB" id="A0A840P8Z5"/>
<organism evidence="1 2">
    <name type="scientific">Thermocatellispora tengchongensis</name>
    <dbReference type="NCBI Taxonomy" id="1073253"/>
    <lineage>
        <taxon>Bacteria</taxon>
        <taxon>Bacillati</taxon>
        <taxon>Actinomycetota</taxon>
        <taxon>Actinomycetes</taxon>
        <taxon>Streptosporangiales</taxon>
        <taxon>Streptosporangiaceae</taxon>
        <taxon>Thermocatellispora</taxon>
    </lineage>
</organism>
<protein>
    <submittedName>
        <fullName evidence="1">Peptide chain release factor subunit 1</fullName>
    </submittedName>
</protein>
<gene>
    <name evidence="1" type="ORF">HNP84_005506</name>
</gene>
<evidence type="ECO:0000313" key="1">
    <source>
        <dbReference type="EMBL" id="MBB5135762.1"/>
    </source>
</evidence>
<name>A0A840P8Z5_9ACTN</name>
<dbReference type="EMBL" id="JACHGN010000012">
    <property type="protein sequence ID" value="MBB5135762.1"/>
    <property type="molecule type" value="Genomic_DNA"/>
</dbReference>
<sequence>MSAILIGRTSHDEQVRRLLTENAPAAEIVSVYATVPAEPAAALGLPGRLEKLVRTAAEYPVDPGTVADVRDLAEQAAGHLGRGVALFAARRTGLAEWVLLPEPAPDWAVAGTRPALRPLLAILERHPSCCVAVVDSARARICLLEDGRVREVAAVVDEALRKRNYGGWYGLAERRARARAEGLRARHYQHVAAELEHVMGDTVGALVIGGHGHDIPGVAEALPRALRGRLAGTFTAEPGTLTPAGVVEPARRVLARWVTERLERLTADVLGEAAAGDRALTGLDACVAAAGAKAAALLLVSDTDRAPGTQCRGCGALEAGGRIACSRCGEKTRPVPDILDEAVAAVTAAGGEVAVVPARLLGGAAMAARLRAPAPQIVR</sequence>
<proteinExistence type="predicted"/>
<keyword evidence="2" id="KW-1185">Reference proteome</keyword>
<comment type="caution">
    <text evidence="1">The sequence shown here is derived from an EMBL/GenBank/DDBJ whole genome shotgun (WGS) entry which is preliminary data.</text>
</comment>
<dbReference type="Proteomes" id="UP000578449">
    <property type="component" value="Unassembled WGS sequence"/>
</dbReference>
<dbReference type="Gene3D" id="3.30.420.60">
    <property type="entry name" value="eRF1 domain 2"/>
    <property type="match status" value="1"/>
</dbReference>
<reference evidence="1 2" key="1">
    <citation type="submission" date="2020-08" db="EMBL/GenBank/DDBJ databases">
        <title>Genomic Encyclopedia of Type Strains, Phase IV (KMG-IV): sequencing the most valuable type-strain genomes for metagenomic binning, comparative biology and taxonomic classification.</title>
        <authorList>
            <person name="Goeker M."/>
        </authorList>
    </citation>
    <scope>NUCLEOTIDE SEQUENCE [LARGE SCALE GENOMIC DNA]</scope>
    <source>
        <strain evidence="1 2">DSM 45615</strain>
    </source>
</reference>
<dbReference type="RefSeq" id="WP_185052698.1">
    <property type="nucleotide sequence ID" value="NZ_BAABIX010000037.1"/>
</dbReference>
<evidence type="ECO:0000313" key="2">
    <source>
        <dbReference type="Proteomes" id="UP000578449"/>
    </source>
</evidence>